<reference evidence="2" key="1">
    <citation type="submission" date="2021-02" db="EMBL/GenBank/DDBJ databases">
        <title>First Annotated Genome of the Yellow-green Alga Tribonema minus.</title>
        <authorList>
            <person name="Mahan K.M."/>
        </authorList>
    </citation>
    <scope>NUCLEOTIDE SEQUENCE</scope>
    <source>
        <strain evidence="2">UTEX B ZZ1240</strain>
    </source>
</reference>
<feature type="compositionally biased region" description="Gly residues" evidence="1">
    <location>
        <begin position="191"/>
        <end position="206"/>
    </location>
</feature>
<dbReference type="CDD" id="cd04508">
    <property type="entry name" value="Tudor_SF"/>
    <property type="match status" value="1"/>
</dbReference>
<evidence type="ECO:0000256" key="1">
    <source>
        <dbReference type="SAM" id="MobiDB-lite"/>
    </source>
</evidence>
<dbReference type="EMBL" id="JAFCMP010000290">
    <property type="protein sequence ID" value="KAG5181818.1"/>
    <property type="molecule type" value="Genomic_DNA"/>
</dbReference>
<evidence type="ECO:0000313" key="2">
    <source>
        <dbReference type="EMBL" id="KAG5181818.1"/>
    </source>
</evidence>
<dbReference type="Gene3D" id="2.30.30.140">
    <property type="match status" value="1"/>
</dbReference>
<dbReference type="AlphaFoldDB" id="A0A835Z3Y4"/>
<accession>A0A835Z3Y4</accession>
<protein>
    <submittedName>
        <fullName evidence="2">Uncharacterized protein</fullName>
    </submittedName>
</protein>
<gene>
    <name evidence="2" type="ORF">JKP88DRAFT_349102</name>
</gene>
<comment type="caution">
    <text evidence="2">The sequence shown here is derived from an EMBL/GenBank/DDBJ whole genome shotgun (WGS) entry which is preliminary data.</text>
</comment>
<organism evidence="2 3">
    <name type="scientific">Tribonema minus</name>
    <dbReference type="NCBI Taxonomy" id="303371"/>
    <lineage>
        <taxon>Eukaryota</taxon>
        <taxon>Sar</taxon>
        <taxon>Stramenopiles</taxon>
        <taxon>Ochrophyta</taxon>
        <taxon>PX clade</taxon>
        <taxon>Xanthophyceae</taxon>
        <taxon>Tribonematales</taxon>
        <taxon>Tribonemataceae</taxon>
        <taxon>Tribonema</taxon>
    </lineage>
</organism>
<keyword evidence="3" id="KW-1185">Reference proteome</keyword>
<evidence type="ECO:0000313" key="3">
    <source>
        <dbReference type="Proteomes" id="UP000664859"/>
    </source>
</evidence>
<feature type="region of interest" description="Disordered" evidence="1">
    <location>
        <begin position="191"/>
        <end position="212"/>
    </location>
</feature>
<sequence length="245" mass="27091">MGAAASLTEEQQLVVYNKMKTYLESKDVDDMPDAQRQLYEELRLKYKHFASDVKRVPKSSKVSVPLADIQRVRPWHFVEPGDAVECRPDGQAMWFAGSVTACNEDNDTYTVLMDGDESPETLKGDQIRKEDESNETWMVVQFPKWERPLQQGHKAWAWEGGGDAKAVLAYLNMAGDCELFESLLFLSSDSRGGGGRRGPTGSGGGSSNALTPESRAFDMASRIINNALARLPASILPSTLPEETQ</sequence>
<name>A0A835Z3Y4_9STRA</name>
<proteinExistence type="predicted"/>
<dbReference type="Proteomes" id="UP000664859">
    <property type="component" value="Unassembled WGS sequence"/>
</dbReference>